<evidence type="ECO:0008006" key="3">
    <source>
        <dbReference type="Google" id="ProtNLM"/>
    </source>
</evidence>
<gene>
    <name evidence="1" type="ORF">RHGRI_007386</name>
</gene>
<name>A0AAV6KXE3_9ERIC</name>
<dbReference type="InterPro" id="IPR044595">
    <property type="entry name" value="KMD1-4"/>
</dbReference>
<reference evidence="1" key="1">
    <citation type="submission" date="2020-08" db="EMBL/GenBank/DDBJ databases">
        <title>Plant Genome Project.</title>
        <authorList>
            <person name="Zhang R.-G."/>
        </authorList>
    </citation>
    <scope>NUCLEOTIDE SEQUENCE</scope>
    <source>
        <strain evidence="1">WSP0</strain>
        <tissue evidence="1">Leaf</tissue>
    </source>
</reference>
<dbReference type="EMBL" id="JACTNZ010000003">
    <property type="protein sequence ID" value="KAG5557102.1"/>
    <property type="molecule type" value="Genomic_DNA"/>
</dbReference>
<accession>A0AAV6KXE3</accession>
<keyword evidence="2" id="KW-1185">Reference proteome</keyword>
<evidence type="ECO:0000313" key="2">
    <source>
        <dbReference type="Proteomes" id="UP000823749"/>
    </source>
</evidence>
<dbReference type="GO" id="GO:0080037">
    <property type="term" value="P:negative regulation of cytokinin-activated signaling pathway"/>
    <property type="evidence" value="ECO:0007669"/>
    <property type="project" value="InterPro"/>
</dbReference>
<dbReference type="Proteomes" id="UP000823749">
    <property type="component" value="Chromosome 3"/>
</dbReference>
<evidence type="ECO:0000313" key="1">
    <source>
        <dbReference type="EMBL" id="KAG5557102.1"/>
    </source>
</evidence>
<dbReference type="PANTHER" id="PTHR46407:SF4">
    <property type="entry name" value="F-BOX DOMAIN-CONTAINING PROTEIN"/>
    <property type="match status" value="1"/>
</dbReference>
<dbReference type="PANTHER" id="PTHR46407">
    <property type="entry name" value="OS02G0208700 PROTEIN"/>
    <property type="match status" value="1"/>
</dbReference>
<sequence>MVWDESWCGVGGGGPIDQWELRWWWAGVCARLRWWSIGDVRPSSKILIHSSLFKIISNSSSFFPNLPPEMAMSTEFTKLFPNLPEELALECLTRLNYVACRVGALVYRIWRELLFSRNFFYHQKRTGFSQKAVVMVQSIWVQGEIPVYFPSYRLTIYYPDSKIWDRVDPIRSTQMGFPCSVRW</sequence>
<proteinExistence type="predicted"/>
<dbReference type="GO" id="GO:2000762">
    <property type="term" value="P:regulation of phenylpropanoid metabolic process"/>
    <property type="evidence" value="ECO:0007669"/>
    <property type="project" value="InterPro"/>
</dbReference>
<protein>
    <recommendedName>
        <fullName evidence="3">F-box domain-containing protein</fullName>
    </recommendedName>
</protein>
<dbReference type="AlphaFoldDB" id="A0AAV6KXE3"/>
<organism evidence="1 2">
    <name type="scientific">Rhododendron griersonianum</name>
    <dbReference type="NCBI Taxonomy" id="479676"/>
    <lineage>
        <taxon>Eukaryota</taxon>
        <taxon>Viridiplantae</taxon>
        <taxon>Streptophyta</taxon>
        <taxon>Embryophyta</taxon>
        <taxon>Tracheophyta</taxon>
        <taxon>Spermatophyta</taxon>
        <taxon>Magnoliopsida</taxon>
        <taxon>eudicotyledons</taxon>
        <taxon>Gunneridae</taxon>
        <taxon>Pentapetalae</taxon>
        <taxon>asterids</taxon>
        <taxon>Ericales</taxon>
        <taxon>Ericaceae</taxon>
        <taxon>Ericoideae</taxon>
        <taxon>Rhodoreae</taxon>
        <taxon>Rhododendron</taxon>
    </lineage>
</organism>
<comment type="caution">
    <text evidence="1">The sequence shown here is derived from an EMBL/GenBank/DDBJ whole genome shotgun (WGS) entry which is preliminary data.</text>
</comment>